<dbReference type="Pfam" id="PF09261">
    <property type="entry name" value="Alpha-mann_mid"/>
    <property type="match status" value="2"/>
</dbReference>
<dbReference type="Gene3D" id="1.20.1270.50">
    <property type="entry name" value="Glycoside hydrolase family 38, central domain"/>
    <property type="match status" value="3"/>
</dbReference>
<dbReference type="InterPro" id="IPR013780">
    <property type="entry name" value="Glyco_hydro_b"/>
</dbReference>
<reference evidence="10" key="1">
    <citation type="submission" date="2023-07" db="EMBL/GenBank/DDBJ databases">
        <title>Chromosome-level genome assembly of Artemia franciscana.</title>
        <authorList>
            <person name="Jo E."/>
        </authorList>
    </citation>
    <scope>NUCLEOTIDE SEQUENCE</scope>
    <source>
        <tissue evidence="10">Whole body</tissue>
    </source>
</reference>
<proteinExistence type="inferred from homology"/>
<dbReference type="AlphaFoldDB" id="A0AA88HTP6"/>
<dbReference type="InterPro" id="IPR028995">
    <property type="entry name" value="Glyco_hydro_57/38_cen_sf"/>
</dbReference>
<keyword evidence="3" id="KW-0479">Metal-binding</keyword>
<dbReference type="GO" id="GO:0016459">
    <property type="term" value="C:myosin complex"/>
    <property type="evidence" value="ECO:0007669"/>
    <property type="project" value="InterPro"/>
</dbReference>
<dbReference type="PANTHER" id="PTHR11607">
    <property type="entry name" value="ALPHA-MANNOSIDASE"/>
    <property type="match status" value="1"/>
</dbReference>
<dbReference type="InterPro" id="IPR011013">
    <property type="entry name" value="Gal_mutarotase_sf_dom"/>
</dbReference>
<comment type="cofactor">
    <cofactor evidence="1">
        <name>Zn(2+)</name>
        <dbReference type="ChEBI" id="CHEBI:29105"/>
    </cofactor>
</comment>
<evidence type="ECO:0000256" key="7">
    <source>
        <dbReference type="ARBA" id="ARBA00023295"/>
    </source>
</evidence>
<dbReference type="GO" id="GO:0004559">
    <property type="term" value="F:alpha-mannosidase activity"/>
    <property type="evidence" value="ECO:0007669"/>
    <property type="project" value="InterPro"/>
</dbReference>
<evidence type="ECO:0000256" key="5">
    <source>
        <dbReference type="ARBA" id="ARBA00022833"/>
    </source>
</evidence>
<dbReference type="Gene3D" id="2.60.40.1180">
    <property type="entry name" value="Golgi alpha-mannosidase II"/>
    <property type="match status" value="2"/>
</dbReference>
<feature type="region of interest" description="Disordered" evidence="8">
    <location>
        <begin position="844"/>
        <end position="874"/>
    </location>
</feature>
<dbReference type="Pfam" id="PF01576">
    <property type="entry name" value="Myosin_tail_1"/>
    <property type="match status" value="3"/>
</dbReference>
<evidence type="ECO:0000256" key="6">
    <source>
        <dbReference type="ARBA" id="ARBA00023054"/>
    </source>
</evidence>
<evidence type="ECO:0000259" key="9">
    <source>
        <dbReference type="SMART" id="SM00872"/>
    </source>
</evidence>
<dbReference type="InterPro" id="IPR037094">
    <property type="entry name" value="Glyco_hydro_38_cen_sf"/>
</dbReference>
<evidence type="ECO:0000313" key="11">
    <source>
        <dbReference type="Proteomes" id="UP001187531"/>
    </source>
</evidence>
<feature type="compositionally biased region" description="Polar residues" evidence="8">
    <location>
        <begin position="856"/>
        <end position="865"/>
    </location>
</feature>
<organism evidence="10 11">
    <name type="scientific">Artemia franciscana</name>
    <name type="common">Brine shrimp</name>
    <name type="synonym">Artemia sanfranciscana</name>
    <dbReference type="NCBI Taxonomy" id="6661"/>
    <lineage>
        <taxon>Eukaryota</taxon>
        <taxon>Metazoa</taxon>
        <taxon>Ecdysozoa</taxon>
        <taxon>Arthropoda</taxon>
        <taxon>Crustacea</taxon>
        <taxon>Branchiopoda</taxon>
        <taxon>Anostraca</taxon>
        <taxon>Artemiidae</taxon>
        <taxon>Artemia</taxon>
    </lineage>
</organism>
<dbReference type="GO" id="GO:0006013">
    <property type="term" value="P:mannose metabolic process"/>
    <property type="evidence" value="ECO:0007669"/>
    <property type="project" value="InterPro"/>
</dbReference>
<dbReference type="EMBL" id="JAVRJZ010000011">
    <property type="protein sequence ID" value="KAK2716933.1"/>
    <property type="molecule type" value="Genomic_DNA"/>
</dbReference>
<protein>
    <recommendedName>
        <fullName evidence="9">Glycoside hydrolase family 38 central domain-containing protein</fullName>
    </recommendedName>
</protein>
<evidence type="ECO:0000256" key="2">
    <source>
        <dbReference type="ARBA" id="ARBA00009792"/>
    </source>
</evidence>
<dbReference type="InterPro" id="IPR011330">
    <property type="entry name" value="Glyco_hydro/deAcase_b/a-brl"/>
</dbReference>
<keyword evidence="11" id="KW-1185">Reference proteome</keyword>
<keyword evidence="7" id="KW-0326">Glycosidase</keyword>
<dbReference type="Proteomes" id="UP001187531">
    <property type="component" value="Unassembled WGS sequence"/>
</dbReference>
<keyword evidence="6" id="KW-0175">Coiled coil</keyword>
<dbReference type="InterPro" id="IPR002928">
    <property type="entry name" value="Myosin_tail"/>
</dbReference>
<dbReference type="GO" id="GO:0006491">
    <property type="term" value="P:N-glycan processing"/>
    <property type="evidence" value="ECO:0007669"/>
    <property type="project" value="TreeGrafter"/>
</dbReference>
<evidence type="ECO:0000256" key="4">
    <source>
        <dbReference type="ARBA" id="ARBA00022801"/>
    </source>
</evidence>
<dbReference type="GO" id="GO:0030246">
    <property type="term" value="F:carbohydrate binding"/>
    <property type="evidence" value="ECO:0007669"/>
    <property type="project" value="InterPro"/>
</dbReference>
<keyword evidence="5" id="KW-0862">Zinc</keyword>
<accession>A0AA88HTP6</accession>
<gene>
    <name evidence="10" type="ORF">QYM36_007171</name>
</gene>
<comment type="similarity">
    <text evidence="2">Belongs to the glycosyl hydrolase 38 family.</text>
</comment>
<dbReference type="SUPFAM" id="SSF88713">
    <property type="entry name" value="Glycoside hydrolase/deacetylase"/>
    <property type="match status" value="1"/>
</dbReference>
<dbReference type="InterPro" id="IPR015341">
    <property type="entry name" value="Glyco_hydro_38_cen"/>
</dbReference>
<comment type="caution">
    <text evidence="10">The sequence shown here is derived from an EMBL/GenBank/DDBJ whole genome shotgun (WGS) entry which is preliminary data.</text>
</comment>
<evidence type="ECO:0000256" key="8">
    <source>
        <dbReference type="SAM" id="MobiDB-lite"/>
    </source>
</evidence>
<keyword evidence="4" id="KW-0378">Hydrolase</keyword>
<dbReference type="SUPFAM" id="SSF88688">
    <property type="entry name" value="Families 57/38 glycoside transferase middle domain"/>
    <property type="match status" value="2"/>
</dbReference>
<dbReference type="SUPFAM" id="SSF74650">
    <property type="entry name" value="Galactose mutarotase-like"/>
    <property type="match status" value="2"/>
</dbReference>
<evidence type="ECO:0000256" key="1">
    <source>
        <dbReference type="ARBA" id="ARBA00001947"/>
    </source>
</evidence>
<feature type="domain" description="Glycoside hydrolase family 38 central" evidence="9">
    <location>
        <begin position="13"/>
        <end position="91"/>
    </location>
</feature>
<dbReference type="InterPro" id="IPR050843">
    <property type="entry name" value="Glycosyl_Hydrlase_38"/>
</dbReference>
<evidence type="ECO:0000256" key="3">
    <source>
        <dbReference type="ARBA" id="ARBA00022723"/>
    </source>
</evidence>
<dbReference type="SMART" id="SM00872">
    <property type="entry name" value="Alpha-mann_mid"/>
    <property type="match status" value="2"/>
</dbReference>
<name>A0AA88HTP6_ARTSF</name>
<evidence type="ECO:0000313" key="10">
    <source>
        <dbReference type="EMBL" id="KAK2716933.1"/>
    </source>
</evidence>
<feature type="domain" description="Glycoside hydrolase family 38 central" evidence="9">
    <location>
        <begin position="291"/>
        <end position="354"/>
    </location>
</feature>
<sequence>MLVNSFHYLRETSLHTLTNVTITGVAITPLDLFIRILTVIWSIICFSKPSWTTELTERLTSARRNLSLFQHHDGITGTDRDLVVNDYGNKLFQSILNVKSVISQTSDFFLCNDQIQYSPNIQKFHFVVDDINKFLNNGRQRKIVSLDGPSELFQVIFFNSLPKSREEVVHILVSSSNVKVLDRNRKPVPFQINPQFSDGAEISNSMLFWCPLGMILEGEWDAQFKNYKKLFEYMNAQEDWHVQAQFGTLADYFEDAHQESARLSPIRMSDASQFFPLFAGDFFTYADERDHYWSGYYTSRPFYKNLDRFSKPSWTTELTERLTSARRNLSLFQHHDGITGTDRDLVVNDYGNKLFQSILNVKSVISQTSDFFLCNDQIQYSPNIQKFHFVVDDINKFLNNGPQRKIVSLDGPSELFQVIFFNSLPRSREEVVHILVSSSNVKVLDRNRKPVPFQINPQFSDGAEISNSMLFWCPLGMILGIIQKKISERRKSVFRKVQIEARLKKLDEDLALADEVSKEKKAMEEKVSDLSQALAEEEVKSKHLAELKEKHETSLSDLEERLNKEHIALQESNKEFEALKATTAAEQELRTKREQELALLKKSLEEESGHHESQLMEMRQKHSQELAVLQEQMDNAKKIMEALEKAKATLAAENADMANEIKSIATSKAETDRKRKHLESQVSELTSRLQESEGARSEVQDRLVRMQTDMESLVAQSKQLAELKDKHETSLSDLEERLNKEHIALQESNKEFEALKATTAAEQELRTKREQELALLKKSLEEESGHHESQLMEMRQKHSQELAVLQEQMDNAKKIMEALEKAKATLAAENADMANEIKSIATSKAETDRKRKHLESQVSELTSRLQESEGARSEVQDRLVRMQTDMESLVAQSKQLAELKDKHETSLSDLEERLNKEQIALQESNKEFEALKATTAAEQELRTKREQELALLKKSLEEESGHHESQLMEMRQKHSQELAVLQEQMDNAKKIMEALEKAKATLAAENADMANEIKSIATSKAETDRKSQHLESQVIELEKTQRNFDKILAEEKAISERFASERDAAERDAREKETKLEEYIVKVEELQRSRRVLQTELIRRILHNIH</sequence>
<dbReference type="PANTHER" id="PTHR11607:SF3">
    <property type="entry name" value="LYSOSOMAL ALPHA-MANNOSIDASE"/>
    <property type="match status" value="1"/>
</dbReference>
<dbReference type="GO" id="GO:0046872">
    <property type="term" value="F:metal ion binding"/>
    <property type="evidence" value="ECO:0007669"/>
    <property type="project" value="UniProtKB-KW"/>
</dbReference>
<dbReference type="GO" id="GO:0000139">
    <property type="term" value="C:Golgi membrane"/>
    <property type="evidence" value="ECO:0007669"/>
    <property type="project" value="TreeGrafter"/>
</dbReference>